<name>A0A226C0Z7_9FIRM</name>
<dbReference type="RefSeq" id="WP_089023059.1">
    <property type="nucleotide sequence ID" value="NZ_NIQC01000006.1"/>
</dbReference>
<dbReference type="AlphaFoldDB" id="A0A226C0Z7"/>
<accession>A0A226C0Z7</accession>
<dbReference type="Pfam" id="PF04296">
    <property type="entry name" value="YlxR"/>
    <property type="match status" value="1"/>
</dbReference>
<dbReference type="SUPFAM" id="SSF64376">
    <property type="entry name" value="YlxR-like"/>
    <property type="match status" value="1"/>
</dbReference>
<organism evidence="2 3">
    <name type="scientific">Natranaerobius trueperi</name>
    <dbReference type="NCBI Taxonomy" id="759412"/>
    <lineage>
        <taxon>Bacteria</taxon>
        <taxon>Bacillati</taxon>
        <taxon>Bacillota</taxon>
        <taxon>Clostridia</taxon>
        <taxon>Natranaerobiales</taxon>
        <taxon>Natranaerobiaceae</taxon>
        <taxon>Natranaerobius</taxon>
    </lineage>
</organism>
<comment type="caution">
    <text evidence="2">The sequence shown here is derived from an EMBL/GenBank/DDBJ whole genome shotgun (WGS) entry which is preliminary data.</text>
</comment>
<dbReference type="PANTHER" id="PTHR34215:SF1">
    <property type="entry name" value="YLXR DOMAIN-CONTAINING PROTEIN"/>
    <property type="match status" value="1"/>
</dbReference>
<dbReference type="Gene3D" id="3.30.1230.10">
    <property type="entry name" value="YlxR-like"/>
    <property type="match status" value="1"/>
</dbReference>
<feature type="domain" description="YlxR" evidence="1">
    <location>
        <begin position="10"/>
        <end position="83"/>
    </location>
</feature>
<evidence type="ECO:0000313" key="2">
    <source>
        <dbReference type="EMBL" id="OWZ84274.1"/>
    </source>
</evidence>
<keyword evidence="3" id="KW-1185">Reference proteome</keyword>
<dbReference type="Proteomes" id="UP000214588">
    <property type="component" value="Unassembled WGS sequence"/>
</dbReference>
<reference evidence="2 3" key="1">
    <citation type="submission" date="2017-06" db="EMBL/GenBank/DDBJ databases">
        <title>Draft Genome Sequence of Natranaerobius trueperi halophilic, alkalithermophilic bacteria from soda lakes.</title>
        <authorList>
            <person name="Zhao B."/>
        </authorList>
    </citation>
    <scope>NUCLEOTIDE SEQUENCE [LARGE SCALE GENOMIC DNA]</scope>
    <source>
        <strain evidence="2 3">DSM 18760</strain>
    </source>
</reference>
<dbReference type="NCBIfam" id="NF047356">
    <property type="entry name" value="RNA_bind_RnpM"/>
    <property type="match status" value="1"/>
</dbReference>
<sequence length="93" mass="10765">MAQKKKVPVRTCLGCQDKKQKRELIRIVRTPVGDIDLDHTGKANGRGTYICPASDCLDKALKKDRLKKALKYNVTDEDKERLKEQWEHVKEDE</sequence>
<dbReference type="InterPro" id="IPR037465">
    <property type="entry name" value="YlxR"/>
</dbReference>
<dbReference type="InterPro" id="IPR007393">
    <property type="entry name" value="YlxR_dom"/>
</dbReference>
<evidence type="ECO:0000313" key="3">
    <source>
        <dbReference type="Proteomes" id="UP000214588"/>
    </source>
</evidence>
<dbReference type="CDD" id="cd00279">
    <property type="entry name" value="YlxR"/>
    <property type="match status" value="1"/>
</dbReference>
<dbReference type="InterPro" id="IPR035931">
    <property type="entry name" value="YlxR-like_sf"/>
</dbReference>
<evidence type="ECO:0000259" key="1">
    <source>
        <dbReference type="Pfam" id="PF04296"/>
    </source>
</evidence>
<dbReference type="PANTHER" id="PTHR34215">
    <property type="entry name" value="BLL0784 PROTEIN"/>
    <property type="match status" value="1"/>
</dbReference>
<proteinExistence type="predicted"/>
<dbReference type="OrthoDB" id="9813251at2"/>
<protein>
    <submittedName>
        <fullName evidence="2">Nucleic acid-binding protein</fullName>
    </submittedName>
</protein>
<dbReference type="EMBL" id="NIQC01000006">
    <property type="protein sequence ID" value="OWZ84274.1"/>
    <property type="molecule type" value="Genomic_DNA"/>
</dbReference>
<gene>
    <name evidence="2" type="ORF">CDO51_04240</name>
</gene>